<dbReference type="EMBL" id="BARU01006719">
    <property type="protein sequence ID" value="GAH35957.1"/>
    <property type="molecule type" value="Genomic_DNA"/>
</dbReference>
<gene>
    <name evidence="1" type="ORF">S03H2_13238</name>
</gene>
<feature type="non-terminal residue" evidence="1">
    <location>
        <position position="1"/>
    </location>
</feature>
<accession>X1ETS9</accession>
<evidence type="ECO:0000313" key="1">
    <source>
        <dbReference type="EMBL" id="GAH35957.1"/>
    </source>
</evidence>
<dbReference type="AlphaFoldDB" id="X1ETS9"/>
<protein>
    <submittedName>
        <fullName evidence="1">Uncharacterized protein</fullName>
    </submittedName>
</protein>
<sequence>VSLAITRNYNNEQRTMNNELLFKTNPNKPNF</sequence>
<organism evidence="1">
    <name type="scientific">marine sediment metagenome</name>
    <dbReference type="NCBI Taxonomy" id="412755"/>
    <lineage>
        <taxon>unclassified sequences</taxon>
        <taxon>metagenomes</taxon>
        <taxon>ecological metagenomes</taxon>
    </lineage>
</organism>
<reference evidence="1" key="1">
    <citation type="journal article" date="2014" name="Front. Microbiol.">
        <title>High frequency of phylogenetically diverse reductive dehalogenase-homologous genes in deep subseafloor sedimentary metagenomes.</title>
        <authorList>
            <person name="Kawai M."/>
            <person name="Futagami T."/>
            <person name="Toyoda A."/>
            <person name="Takaki Y."/>
            <person name="Nishi S."/>
            <person name="Hori S."/>
            <person name="Arai W."/>
            <person name="Tsubouchi T."/>
            <person name="Morono Y."/>
            <person name="Uchiyama I."/>
            <person name="Ito T."/>
            <person name="Fujiyama A."/>
            <person name="Inagaki F."/>
            <person name="Takami H."/>
        </authorList>
    </citation>
    <scope>NUCLEOTIDE SEQUENCE</scope>
    <source>
        <strain evidence="1">Expedition CK06-06</strain>
    </source>
</reference>
<comment type="caution">
    <text evidence="1">The sequence shown here is derived from an EMBL/GenBank/DDBJ whole genome shotgun (WGS) entry which is preliminary data.</text>
</comment>
<name>X1ETS9_9ZZZZ</name>
<proteinExistence type="predicted"/>